<dbReference type="EMBL" id="BK015237">
    <property type="protein sequence ID" value="DAD97318.1"/>
    <property type="molecule type" value="Genomic_DNA"/>
</dbReference>
<name>A0A8S5NRG4_9CAUD</name>
<accession>A0A8S5NRG4</accession>
<sequence>MRRRSAIACLFNLPPPIFFVHVSCLVLIYTYCAHMSSTICAFFYLL</sequence>
<protein>
    <submittedName>
        <fullName evidence="1">Uncharacterized protein</fullName>
    </submittedName>
</protein>
<evidence type="ECO:0000313" key="1">
    <source>
        <dbReference type="EMBL" id="DAD97318.1"/>
    </source>
</evidence>
<organism evidence="1">
    <name type="scientific">Myoviridae sp. ctzc413</name>
    <dbReference type="NCBI Taxonomy" id="2826721"/>
    <lineage>
        <taxon>Viruses</taxon>
        <taxon>Duplodnaviria</taxon>
        <taxon>Heunggongvirae</taxon>
        <taxon>Uroviricota</taxon>
        <taxon>Caudoviricetes</taxon>
    </lineage>
</organism>
<proteinExistence type="predicted"/>
<reference evidence="1" key="1">
    <citation type="journal article" date="2021" name="Proc. Natl. Acad. Sci. U.S.A.">
        <title>A Catalog of Tens of Thousands of Viruses from Human Metagenomes Reveals Hidden Associations with Chronic Diseases.</title>
        <authorList>
            <person name="Tisza M.J."/>
            <person name="Buck C.B."/>
        </authorList>
    </citation>
    <scope>NUCLEOTIDE SEQUENCE</scope>
    <source>
        <strain evidence="1">Ctzc413</strain>
    </source>
</reference>